<name>A0A840YRH7_9SPHN</name>
<sequence>MTDIRRTSDGVANPDWVLETASRLVEDRGSEKPSSPANSPALRRAAVDGALASKVLNGHLRNRLQLMQSNPTELGGLAPGDAALLLRAMMAAGHADGVLGDDERRRLVSIAERGIDDDELRHSLLRAIDTPPALEDIARRVESPEIAERVYAVSAATIGHLSEVNRAYLAYLAARLGVAQDVVLRVNASTEVAAGKD</sequence>
<dbReference type="SUPFAM" id="SSF158682">
    <property type="entry name" value="TerB-like"/>
    <property type="match status" value="1"/>
</dbReference>
<gene>
    <name evidence="1" type="ORF">FHT02_003569</name>
</gene>
<dbReference type="RefSeq" id="WP_184090636.1">
    <property type="nucleotide sequence ID" value="NZ_JACIJF010000015.1"/>
</dbReference>
<organism evidence="1 2">
    <name type="scientific">Sphingomonas xinjiangensis</name>
    <dbReference type="NCBI Taxonomy" id="643568"/>
    <lineage>
        <taxon>Bacteria</taxon>
        <taxon>Pseudomonadati</taxon>
        <taxon>Pseudomonadota</taxon>
        <taxon>Alphaproteobacteria</taxon>
        <taxon>Sphingomonadales</taxon>
        <taxon>Sphingomonadaceae</taxon>
        <taxon>Sphingomonas</taxon>
    </lineage>
</organism>
<dbReference type="Pfam" id="PF04391">
    <property type="entry name" value="DUF533"/>
    <property type="match status" value="1"/>
</dbReference>
<dbReference type="CDD" id="cd07178">
    <property type="entry name" value="terB_like_YebE"/>
    <property type="match status" value="1"/>
</dbReference>
<accession>A0A840YRH7</accession>
<protein>
    <submittedName>
        <fullName evidence="1">Uncharacterized membrane protein YebE (DUF533 family)</fullName>
    </submittedName>
</protein>
<proteinExistence type="predicted"/>
<evidence type="ECO:0000313" key="1">
    <source>
        <dbReference type="EMBL" id="MBB5712311.1"/>
    </source>
</evidence>
<comment type="caution">
    <text evidence="1">The sequence shown here is derived from an EMBL/GenBank/DDBJ whole genome shotgun (WGS) entry which is preliminary data.</text>
</comment>
<dbReference type="Proteomes" id="UP000527143">
    <property type="component" value="Unassembled WGS sequence"/>
</dbReference>
<dbReference type="EMBL" id="JACIJF010000015">
    <property type="protein sequence ID" value="MBB5712311.1"/>
    <property type="molecule type" value="Genomic_DNA"/>
</dbReference>
<reference evidence="1 2" key="1">
    <citation type="submission" date="2020-08" db="EMBL/GenBank/DDBJ databases">
        <title>Genomic Encyclopedia of Type Strains, Phase IV (KMG-IV): sequencing the most valuable type-strain genomes for metagenomic binning, comparative biology and taxonomic classification.</title>
        <authorList>
            <person name="Goeker M."/>
        </authorList>
    </citation>
    <scope>NUCLEOTIDE SEQUENCE [LARGE SCALE GENOMIC DNA]</scope>
    <source>
        <strain evidence="1 2">DSM 26736</strain>
    </source>
</reference>
<evidence type="ECO:0000313" key="2">
    <source>
        <dbReference type="Proteomes" id="UP000527143"/>
    </source>
</evidence>
<dbReference type="InterPro" id="IPR029024">
    <property type="entry name" value="TerB-like"/>
</dbReference>
<dbReference type="InterPro" id="IPR007486">
    <property type="entry name" value="YebE"/>
</dbReference>
<keyword evidence="2" id="KW-1185">Reference proteome</keyword>
<dbReference type="Gene3D" id="1.10.3680.10">
    <property type="entry name" value="TerB-like"/>
    <property type="match status" value="1"/>
</dbReference>
<dbReference type="AlphaFoldDB" id="A0A840YRH7"/>